<dbReference type="Gene3D" id="3.40.50.300">
    <property type="entry name" value="P-loop containing nucleotide triphosphate hydrolases"/>
    <property type="match status" value="1"/>
</dbReference>
<evidence type="ECO:0000259" key="5">
    <source>
        <dbReference type="PROSITE" id="PS51192"/>
    </source>
</evidence>
<dbReference type="InterPro" id="IPR038718">
    <property type="entry name" value="SNF2-like_sf"/>
</dbReference>
<dbReference type="KEGG" id="tag:Tagg_0767"/>
<evidence type="ECO:0000256" key="3">
    <source>
        <dbReference type="ARBA" id="ARBA00022806"/>
    </source>
</evidence>
<dbReference type="InterPro" id="IPR000330">
    <property type="entry name" value="SNF2_N"/>
</dbReference>
<evidence type="ECO:0000259" key="6">
    <source>
        <dbReference type="PROSITE" id="PS51194"/>
    </source>
</evidence>
<dbReference type="PANTHER" id="PTHR45766">
    <property type="entry name" value="DNA ANNEALING HELICASE AND ENDONUCLEASE ZRANB3 FAMILY MEMBER"/>
    <property type="match status" value="1"/>
</dbReference>
<dbReference type="EMBL" id="CP001939">
    <property type="protein sequence ID" value="ADG91040.1"/>
    <property type="molecule type" value="Genomic_DNA"/>
</dbReference>
<dbReference type="CDD" id="cd18011">
    <property type="entry name" value="DEXDc_RapA"/>
    <property type="match status" value="1"/>
</dbReference>
<evidence type="ECO:0000256" key="2">
    <source>
        <dbReference type="ARBA" id="ARBA00022801"/>
    </source>
</evidence>
<reference key="3">
    <citation type="submission" date="2010-02" db="EMBL/GenBank/DDBJ databases">
        <title>Complete genome sequence of Thermosphaera aggregans type strain (M11TL).</title>
        <authorList>
            <consortium name="US DOE Joint Genome Institute (JGI-PGF)"/>
            <person name="Spring S."/>
            <person name="Lapidus A."/>
            <person name="Munk C."/>
            <person name="Schroeder M."/>
            <person name="Glavina Del Rio T."/>
            <person name="Tice H."/>
            <person name="Copeland A."/>
            <person name="Cheng J.-F."/>
            <person name="Lucas S."/>
            <person name="Chen F."/>
            <person name="Nolan M."/>
            <person name="Bruce D."/>
            <person name="Goodwin L."/>
            <person name="Pitluck S."/>
            <person name="Ivanova N."/>
            <person name="Mavromatis K."/>
            <person name="Ovchinnikova G."/>
            <person name="Pati A."/>
            <person name="Chen A."/>
            <person name="Palaniappan K."/>
            <person name="Land M."/>
            <person name="Hauser L."/>
            <person name="Chang Y.-J."/>
            <person name="Jeffries C.C."/>
            <person name="Brettin T."/>
            <person name="Detter J.C."/>
            <person name="Tapia R."/>
            <person name="Han C."/>
            <person name="Chain P."/>
            <person name="Heimerl T."/>
            <person name="Weik F."/>
            <person name="Goker M."/>
            <person name="Rachel R."/>
            <person name="Bristow J."/>
            <person name="Eisen J.A."/>
            <person name="Markowitz V."/>
            <person name="Hugenholtz P."/>
            <person name="Kyrpides N.C."/>
            <person name="Klenk H.-P."/>
        </authorList>
    </citation>
    <scope>NUCLEOTIDE SEQUENCE</scope>
    <source>
        <strain>DSM 11486</strain>
    </source>
</reference>
<dbReference type="SMART" id="SM00487">
    <property type="entry name" value="DEXDc"/>
    <property type="match status" value="1"/>
</dbReference>
<dbReference type="HOGENOM" id="CLU_013713_0_0_2"/>
<feature type="domain" description="Helicase ATP-binding" evidence="5">
    <location>
        <begin position="59"/>
        <end position="242"/>
    </location>
</feature>
<dbReference type="eggNOG" id="arCOG00871">
    <property type="taxonomic scope" value="Archaea"/>
</dbReference>
<keyword evidence="3 7" id="KW-0347">Helicase</keyword>
<keyword evidence="1" id="KW-0547">Nucleotide-binding</keyword>
<keyword evidence="8" id="KW-1185">Reference proteome</keyword>
<name>D5U1P0_THEAM</name>
<evidence type="ECO:0000256" key="4">
    <source>
        <dbReference type="ARBA" id="ARBA00022840"/>
    </source>
</evidence>
<dbReference type="STRING" id="633148.Tagg_0767"/>
<evidence type="ECO:0000256" key="1">
    <source>
        <dbReference type="ARBA" id="ARBA00022741"/>
    </source>
</evidence>
<dbReference type="GO" id="GO:0140097">
    <property type="term" value="F:catalytic activity, acting on DNA"/>
    <property type="evidence" value="ECO:0007669"/>
    <property type="project" value="UniProtKB-ARBA"/>
</dbReference>
<dbReference type="AlphaFoldDB" id="D5U1P0"/>
<dbReference type="GO" id="GO:0004386">
    <property type="term" value="F:helicase activity"/>
    <property type="evidence" value="ECO:0007669"/>
    <property type="project" value="UniProtKB-KW"/>
</dbReference>
<accession>D5U1P0</accession>
<evidence type="ECO:0000313" key="8">
    <source>
        <dbReference type="Proteomes" id="UP000002376"/>
    </source>
</evidence>
<reference evidence="7 8" key="1">
    <citation type="journal article" date="2010" name="Stand. Genomic Sci.">
        <title>Complete genome sequence of Thermosphaera aggregans type strain (M11TL).</title>
        <authorList>
            <person name="Spring S."/>
            <person name="Rachel R."/>
            <person name="Lapidus A."/>
            <person name="Davenport K."/>
            <person name="Tice H."/>
            <person name="Copeland A."/>
            <person name="Cheng J.F."/>
            <person name="Lucas S."/>
            <person name="Chen F."/>
            <person name="Nolan M."/>
            <person name="Bruce D."/>
            <person name="Goodwin L."/>
            <person name="Pitluck S."/>
            <person name="Ivanova N."/>
            <person name="Mavromatis K."/>
            <person name="Ovchinnikova G."/>
            <person name="Pati A."/>
            <person name="Chen A."/>
            <person name="Palaniappan K."/>
            <person name="Land M."/>
            <person name="Hauser L."/>
            <person name="Chang Y.J."/>
            <person name="Jeffries C.C."/>
            <person name="Brettin T."/>
            <person name="Detter J.C."/>
            <person name="Tapia R."/>
            <person name="Han C."/>
            <person name="Heimerl T."/>
            <person name="Weikl F."/>
            <person name="Brambilla E."/>
            <person name="Goker M."/>
            <person name="Bristow J."/>
            <person name="Eisen J.A."/>
            <person name="Markowitz V."/>
            <person name="Hugenholtz P."/>
            <person name="Kyrpides N.C."/>
            <person name="Klenk H.P."/>
        </authorList>
    </citation>
    <scope>NUCLEOTIDE SEQUENCE [LARGE SCALE GENOMIC DNA]</scope>
    <source>
        <strain evidence="8">DSM 11486 / M11TL</strain>
    </source>
</reference>
<dbReference type="InterPro" id="IPR027417">
    <property type="entry name" value="P-loop_NTPase"/>
</dbReference>
<dbReference type="CDD" id="cd18793">
    <property type="entry name" value="SF2_C_SNF"/>
    <property type="match status" value="1"/>
</dbReference>
<dbReference type="Proteomes" id="UP000002376">
    <property type="component" value="Chromosome"/>
</dbReference>
<dbReference type="Pfam" id="PF00271">
    <property type="entry name" value="Helicase_C"/>
    <property type="match status" value="1"/>
</dbReference>
<feature type="domain" description="Helicase C-terminal" evidence="6">
    <location>
        <begin position="414"/>
        <end position="636"/>
    </location>
</feature>
<dbReference type="SMART" id="SM00490">
    <property type="entry name" value="HELICc"/>
    <property type="match status" value="1"/>
</dbReference>
<proteinExistence type="predicted"/>
<keyword evidence="4" id="KW-0067">ATP-binding</keyword>
<dbReference type="SUPFAM" id="SSF52540">
    <property type="entry name" value="P-loop containing nucleoside triphosphate hydrolases"/>
    <property type="match status" value="1"/>
</dbReference>
<dbReference type="GO" id="GO:0005524">
    <property type="term" value="F:ATP binding"/>
    <property type="evidence" value="ECO:0007669"/>
    <property type="project" value="UniProtKB-KW"/>
</dbReference>
<reference evidence="8" key="2">
    <citation type="journal article" date="2010" name="Stand. Genomic Sci.">
        <title>Complete genome sequence of Thermosphaera aggregans type strain (M11TLT).</title>
        <authorList>
            <person name="Spring S."/>
            <person name="Rachel R."/>
            <person name="Lapidus A."/>
            <person name="Davenport K."/>
            <person name="Tice H."/>
            <person name="Copeland A."/>
            <person name="Cheng J.-F."/>
            <person name="Lucas S."/>
            <person name="Chen F."/>
            <person name="Nolan M."/>
            <person name="Bruce D."/>
            <person name="Goodwin L."/>
            <person name="Pitluck S."/>
            <person name="Ivanova N."/>
            <person name="Mavromatis K."/>
            <person name="Ovchinnikova G."/>
            <person name="Pati A."/>
            <person name="Chen A."/>
            <person name="Palaniappan K."/>
            <person name="Land M."/>
            <person name="Hauser L."/>
            <person name="Chang Y.-J."/>
            <person name="Jeffries C.C."/>
            <person name="Brettin T."/>
            <person name="Detter J.C."/>
            <person name="Tapia R."/>
            <person name="Han C."/>
            <person name="Heimerl T."/>
            <person name="Weikl F."/>
            <person name="Brambilla E."/>
            <person name="Goker M."/>
            <person name="Bristow J."/>
            <person name="Eisen J.A."/>
            <person name="Markowitz V."/>
            <person name="Hugenholtz P."/>
            <person name="Kyrpides N.C."/>
            <person name="Klenk H.-P."/>
        </authorList>
    </citation>
    <scope>NUCLEOTIDE SEQUENCE [LARGE SCALE GENOMIC DNA]</scope>
    <source>
        <strain evidence="8">DSM 11486 / M11TL</strain>
    </source>
</reference>
<dbReference type="Pfam" id="PF13020">
    <property type="entry name" value="NOV_C"/>
    <property type="match status" value="1"/>
</dbReference>
<gene>
    <name evidence="7" type="ordered locus">Tagg_0767</name>
</gene>
<sequence length="1040" mass="119341">MQLSEKSLISEVFKLVLQPLLTYNPYLTLYYNPFSAPPSPELPRKQYFNYIHQIALVLDAIPRRRVRVLIGDEVGLGKTIEAIRIIKYLSTIGEAKRILIIAPRQLINQWLHHEIKDLMYARGVVRVLSRRSIETIAQEIKLGPGRPHVLLAPLDLVKRGREDRHAHGRFKPYYDLVSSVEWDLVVVDEAHHLGFTSPYPVLRTERLVPLCERAKHLLLLSATPSRGTHKDMLGRITLLTPGLKARIRRILRNEDHRKTLYENVSEYIVYRRTKDFVNELEGKQVFTRLTSFLGLVKLGEERGLYEELGEFVAKLLKTMDPSAPAILKIIVLKRALSSPHAFLKTFVRVVDNRAGGGDWRRLSDKMVESSPDSLIEKALATAVRTIPGELRDQARELLTGFARLHEEGDPGFKALAHLLLHVANNSSVIPRELKGDYIVFSEYRDTVDYLYDRLAGFFEGKGFRRDEGLKKAVIEKVLKEYFEREYVREGERGLTELLNSSITIMSRDDTIIFLGRISSQNQRIVYLIPDLAEAVDDLEKSRALKVLVSTDVASEGLNIQEFNIVVNYDVPWSPVRREQRIGRVYRLRQRRDCSVVDLVRESTIEYAFYSKLVLKLLNILEQKLMSKPVEGLLELYVTRKGGGEESLMISEKTIGEALVSVYEKFYIDGSPVDEALRDAYQELMHRLKTYRDLAEELSTRLQDVDIVKMYVKDLTGCNSHEDFEEIVSKTLEALTRKKMAEPARALRELYDELFQQNLGGELPTVLVVREPGFEEGYLGIVDFLLDGVRRFSTPFLLVKARGEKKVLWGLEVLKWLAEEYGSGRLKPFPLKGYTAPASDSFRDDVRVYANRLNFYFKERLRRREEGLARILGEHPGNVGLLEPVLGDVVVRLVGYQNLEEYEAFRNTPPRGLRDWMEEASINHVAEMYEKQGCRILEKNIHVEAPYDLKIECTDPSAGPRTIYVEVKSHLKHVLVAELTSNETDLAEAHPDDYIVCNVMGLENKDREAWTTLCEAYGKLPKTIITETREEKRARIFFPTG</sequence>
<keyword evidence="2" id="KW-0378">Hydrolase</keyword>
<organism evidence="7 8">
    <name type="scientific">Thermosphaera aggregans (strain DSM 11486 / M11TL)</name>
    <dbReference type="NCBI Taxonomy" id="633148"/>
    <lineage>
        <taxon>Archaea</taxon>
        <taxon>Thermoproteota</taxon>
        <taxon>Thermoprotei</taxon>
        <taxon>Desulfurococcales</taxon>
        <taxon>Desulfurococcaceae</taxon>
        <taxon>Thermosphaera</taxon>
    </lineage>
</organism>
<dbReference type="InterPro" id="IPR024975">
    <property type="entry name" value="NOV_C"/>
</dbReference>
<dbReference type="Pfam" id="PF00176">
    <property type="entry name" value="SNF2-rel_dom"/>
    <property type="match status" value="1"/>
</dbReference>
<dbReference type="PROSITE" id="PS51194">
    <property type="entry name" value="HELICASE_CTER"/>
    <property type="match status" value="1"/>
</dbReference>
<dbReference type="PROSITE" id="PS51192">
    <property type="entry name" value="HELICASE_ATP_BIND_1"/>
    <property type="match status" value="1"/>
</dbReference>
<protein>
    <submittedName>
        <fullName evidence="7">Helicase domain protein</fullName>
    </submittedName>
</protein>
<dbReference type="GO" id="GO:0016787">
    <property type="term" value="F:hydrolase activity"/>
    <property type="evidence" value="ECO:0007669"/>
    <property type="project" value="UniProtKB-KW"/>
</dbReference>
<dbReference type="InterPro" id="IPR014001">
    <property type="entry name" value="Helicase_ATP-bd"/>
</dbReference>
<evidence type="ECO:0000313" key="7">
    <source>
        <dbReference type="EMBL" id="ADG91040.1"/>
    </source>
</evidence>
<dbReference type="PANTHER" id="PTHR45766:SF6">
    <property type="entry name" value="SWI_SNF-RELATED MATRIX-ASSOCIATED ACTIN-DEPENDENT REGULATOR OF CHROMATIN SUBFAMILY A-LIKE PROTEIN 1"/>
    <property type="match status" value="1"/>
</dbReference>
<dbReference type="InterPro" id="IPR049730">
    <property type="entry name" value="SNF2/RAD54-like_C"/>
</dbReference>
<dbReference type="InterPro" id="IPR001650">
    <property type="entry name" value="Helicase_C-like"/>
</dbReference>
<dbReference type="InterPro" id="IPR057342">
    <property type="entry name" value="DEXDc_RapA"/>
</dbReference>
<dbReference type="Gene3D" id="3.40.50.10810">
    <property type="entry name" value="Tandem AAA-ATPase domain"/>
    <property type="match status" value="1"/>
</dbReference>